<accession>A0A9X1FBM7</accession>
<dbReference type="RefSeq" id="WP_218548009.1">
    <property type="nucleotide sequence ID" value="NZ_JAGSPD010000031.1"/>
</dbReference>
<dbReference type="Proteomes" id="UP001138894">
    <property type="component" value="Unassembled WGS sequence"/>
</dbReference>
<keyword evidence="2" id="KW-1185">Reference proteome</keyword>
<organism evidence="1 2">
    <name type="scientific">Winogradskyella luteola</name>
    <dbReference type="NCBI Taxonomy" id="2828330"/>
    <lineage>
        <taxon>Bacteria</taxon>
        <taxon>Pseudomonadati</taxon>
        <taxon>Bacteroidota</taxon>
        <taxon>Flavobacteriia</taxon>
        <taxon>Flavobacteriales</taxon>
        <taxon>Flavobacteriaceae</taxon>
        <taxon>Winogradskyella</taxon>
    </lineage>
</organism>
<proteinExistence type="predicted"/>
<protein>
    <submittedName>
        <fullName evidence="1">Uncharacterized protein</fullName>
    </submittedName>
</protein>
<evidence type="ECO:0000313" key="1">
    <source>
        <dbReference type="EMBL" id="MBV7270734.1"/>
    </source>
</evidence>
<evidence type="ECO:0000313" key="2">
    <source>
        <dbReference type="Proteomes" id="UP001138894"/>
    </source>
</evidence>
<comment type="caution">
    <text evidence="1">The sequence shown here is derived from an EMBL/GenBank/DDBJ whole genome shotgun (WGS) entry which is preliminary data.</text>
</comment>
<dbReference type="AlphaFoldDB" id="A0A9X1FBM7"/>
<sequence>MGAAYYNYGKVVSKEEFDKERQRIIAERIKEAEDDDNLIDEEDLDYYLDELQKMKD</sequence>
<gene>
    <name evidence="1" type="ORF">KCG49_16240</name>
</gene>
<dbReference type="EMBL" id="JAGSPD010000031">
    <property type="protein sequence ID" value="MBV7270734.1"/>
    <property type="molecule type" value="Genomic_DNA"/>
</dbReference>
<reference evidence="1" key="1">
    <citation type="submission" date="2021-04" db="EMBL/GenBank/DDBJ databases">
        <authorList>
            <person name="Pira H."/>
            <person name="Risdian C."/>
            <person name="Wink J."/>
        </authorList>
    </citation>
    <scope>NUCLEOTIDE SEQUENCE</scope>
    <source>
        <strain evidence="1">WHY3</strain>
    </source>
</reference>
<name>A0A9X1FBM7_9FLAO</name>